<dbReference type="FunCoup" id="A0A0C3CMF9">
    <property type="interactions" value="70"/>
</dbReference>
<dbReference type="Gene3D" id="3.40.640.10">
    <property type="entry name" value="Type I PLP-dependent aspartate aminotransferase-like (Major domain)"/>
    <property type="match status" value="1"/>
</dbReference>
<dbReference type="SUPFAM" id="SSF53383">
    <property type="entry name" value="PLP-dependent transferases"/>
    <property type="match status" value="1"/>
</dbReference>
<dbReference type="STRING" id="913774.A0A0C3CMF9"/>
<dbReference type="PANTHER" id="PTHR42858">
    <property type="entry name" value="AMINOTRANSFERASE"/>
    <property type="match status" value="1"/>
</dbReference>
<sequence>MTMKKQINLLRGWPNPSLLPTVAIQTAAQAALSDPAISTPGLLYGPDPGYQPLRESISSWLSRFYGNPLQDGETAADRAERICITGGASQNLACALQVFTDPLYTRAWMVAPCYFLACRIFDDSGLKMTAVGEGEEGVDLKALEDGLQAYERDVEIAETLKRPKPWSKIYRHVIYLVPTFANPSGRTMSLTCRMSLVHLARKYDALIISDDVYDFLQWPTSSTSQPLTTAILPRLVDIDRTMEPVPGEDSYGNAMSNGSFSKISGPGVRTGWAEATPKLAYGLSQCGSSRSGGAPSQLTATIIDSLLRSGDLERHIVTELLPGYKRRYQLMLSAVKRHLVPLGVTVMEDKIDGKNVFGGYFLWLELPRLVDAEVVSIACQEREDLIVAFGKMFEVEGDESIKFSNSLRLCFAWVDEEDLEDGVQKLSRALRDVMDGKASIKTLKDDMGEFK</sequence>
<dbReference type="PANTHER" id="PTHR42858:SF1">
    <property type="entry name" value="LD15494P"/>
    <property type="match status" value="1"/>
</dbReference>
<dbReference type="InterPro" id="IPR004839">
    <property type="entry name" value="Aminotransferase_I/II_large"/>
</dbReference>
<feature type="domain" description="Aminotransferase class I/classII large" evidence="1">
    <location>
        <begin position="26"/>
        <end position="426"/>
    </location>
</feature>
<reference evidence="2 3" key="1">
    <citation type="submission" date="2014-04" db="EMBL/GenBank/DDBJ databases">
        <authorList>
            <consortium name="DOE Joint Genome Institute"/>
            <person name="Kuo A."/>
            <person name="Martino E."/>
            <person name="Perotto S."/>
            <person name="Kohler A."/>
            <person name="Nagy L.G."/>
            <person name="Floudas D."/>
            <person name="Copeland A."/>
            <person name="Barry K.W."/>
            <person name="Cichocki N."/>
            <person name="Veneault-Fourrey C."/>
            <person name="LaButti K."/>
            <person name="Lindquist E.A."/>
            <person name="Lipzen A."/>
            <person name="Lundell T."/>
            <person name="Morin E."/>
            <person name="Murat C."/>
            <person name="Sun H."/>
            <person name="Tunlid A."/>
            <person name="Henrissat B."/>
            <person name="Grigoriev I.V."/>
            <person name="Hibbett D.S."/>
            <person name="Martin F."/>
            <person name="Nordberg H.P."/>
            <person name="Cantor M.N."/>
            <person name="Hua S.X."/>
        </authorList>
    </citation>
    <scope>NUCLEOTIDE SEQUENCE [LARGE SCALE GENOMIC DNA]</scope>
    <source>
        <strain evidence="2 3">Zn</strain>
    </source>
</reference>
<dbReference type="Pfam" id="PF00155">
    <property type="entry name" value="Aminotran_1_2"/>
    <property type="match status" value="1"/>
</dbReference>
<dbReference type="GO" id="GO:0030170">
    <property type="term" value="F:pyridoxal phosphate binding"/>
    <property type="evidence" value="ECO:0007669"/>
    <property type="project" value="InterPro"/>
</dbReference>
<evidence type="ECO:0000313" key="2">
    <source>
        <dbReference type="EMBL" id="KIN00159.1"/>
    </source>
</evidence>
<dbReference type="Gene3D" id="3.90.1150.10">
    <property type="entry name" value="Aspartate Aminotransferase, domain 1"/>
    <property type="match status" value="1"/>
</dbReference>
<protein>
    <recommendedName>
        <fullName evidence="1">Aminotransferase class I/classII large domain-containing protein</fullName>
    </recommendedName>
</protein>
<keyword evidence="3" id="KW-1185">Reference proteome</keyword>
<dbReference type="InterPro" id="IPR015421">
    <property type="entry name" value="PyrdxlP-dep_Trfase_major"/>
</dbReference>
<organism evidence="2 3">
    <name type="scientific">Oidiodendron maius (strain Zn)</name>
    <dbReference type="NCBI Taxonomy" id="913774"/>
    <lineage>
        <taxon>Eukaryota</taxon>
        <taxon>Fungi</taxon>
        <taxon>Dikarya</taxon>
        <taxon>Ascomycota</taxon>
        <taxon>Pezizomycotina</taxon>
        <taxon>Leotiomycetes</taxon>
        <taxon>Leotiomycetes incertae sedis</taxon>
        <taxon>Myxotrichaceae</taxon>
        <taxon>Oidiodendron</taxon>
    </lineage>
</organism>
<dbReference type="InterPro" id="IPR015424">
    <property type="entry name" value="PyrdxlP-dep_Trfase"/>
</dbReference>
<name>A0A0C3CMF9_OIDMZ</name>
<dbReference type="AlphaFoldDB" id="A0A0C3CMF9"/>
<dbReference type="FunFam" id="3.40.640.10:FF:000080">
    <property type="entry name" value="Aminotransferase, putative"/>
    <property type="match status" value="1"/>
</dbReference>
<dbReference type="CDD" id="cd00609">
    <property type="entry name" value="AAT_like"/>
    <property type="match status" value="1"/>
</dbReference>
<proteinExistence type="predicted"/>
<evidence type="ECO:0000259" key="1">
    <source>
        <dbReference type="Pfam" id="PF00155"/>
    </source>
</evidence>
<dbReference type="InParanoid" id="A0A0C3CMF9"/>
<reference evidence="3" key="2">
    <citation type="submission" date="2015-01" db="EMBL/GenBank/DDBJ databases">
        <title>Evolutionary Origins and Diversification of the Mycorrhizal Mutualists.</title>
        <authorList>
            <consortium name="DOE Joint Genome Institute"/>
            <consortium name="Mycorrhizal Genomics Consortium"/>
            <person name="Kohler A."/>
            <person name="Kuo A."/>
            <person name="Nagy L.G."/>
            <person name="Floudas D."/>
            <person name="Copeland A."/>
            <person name="Barry K.W."/>
            <person name="Cichocki N."/>
            <person name="Veneault-Fourrey C."/>
            <person name="LaButti K."/>
            <person name="Lindquist E.A."/>
            <person name="Lipzen A."/>
            <person name="Lundell T."/>
            <person name="Morin E."/>
            <person name="Murat C."/>
            <person name="Riley R."/>
            <person name="Ohm R."/>
            <person name="Sun H."/>
            <person name="Tunlid A."/>
            <person name="Henrissat B."/>
            <person name="Grigoriev I.V."/>
            <person name="Hibbett D.S."/>
            <person name="Martin F."/>
        </authorList>
    </citation>
    <scope>NUCLEOTIDE SEQUENCE [LARGE SCALE GENOMIC DNA]</scope>
    <source>
        <strain evidence="3">Zn</strain>
    </source>
</reference>
<gene>
    <name evidence="2" type="ORF">OIDMADRAFT_145668</name>
</gene>
<dbReference type="Proteomes" id="UP000054321">
    <property type="component" value="Unassembled WGS sequence"/>
</dbReference>
<dbReference type="GO" id="GO:0047536">
    <property type="term" value="F:2-aminoadipate transaminase activity"/>
    <property type="evidence" value="ECO:0007669"/>
    <property type="project" value="TreeGrafter"/>
</dbReference>
<dbReference type="InterPro" id="IPR015422">
    <property type="entry name" value="PyrdxlP-dep_Trfase_small"/>
</dbReference>
<accession>A0A0C3CMF9</accession>
<dbReference type="HOGENOM" id="CLU_017584_0_6_1"/>
<evidence type="ECO:0000313" key="3">
    <source>
        <dbReference type="Proteomes" id="UP000054321"/>
    </source>
</evidence>
<dbReference type="EMBL" id="KN832877">
    <property type="protein sequence ID" value="KIN00159.1"/>
    <property type="molecule type" value="Genomic_DNA"/>
</dbReference>
<dbReference type="OrthoDB" id="7042322at2759"/>